<keyword evidence="1" id="KW-0732">Signal</keyword>
<dbReference type="Proteomes" id="UP000230167">
    <property type="component" value="Unassembled WGS sequence"/>
</dbReference>
<dbReference type="EMBL" id="NEQV01000002">
    <property type="protein sequence ID" value="PJL31132.1"/>
    <property type="molecule type" value="Genomic_DNA"/>
</dbReference>
<protein>
    <submittedName>
        <fullName evidence="2">Uncharacterized protein</fullName>
    </submittedName>
</protein>
<organism evidence="2 3">
    <name type="scientific">Stenotrophomonas maltophilia</name>
    <name type="common">Pseudomonas maltophilia</name>
    <name type="synonym">Xanthomonas maltophilia</name>
    <dbReference type="NCBI Taxonomy" id="40324"/>
    <lineage>
        <taxon>Bacteria</taxon>
        <taxon>Pseudomonadati</taxon>
        <taxon>Pseudomonadota</taxon>
        <taxon>Gammaproteobacteria</taxon>
        <taxon>Lysobacterales</taxon>
        <taxon>Lysobacteraceae</taxon>
        <taxon>Stenotrophomonas</taxon>
        <taxon>Stenotrophomonas maltophilia group</taxon>
    </lineage>
</organism>
<gene>
    <name evidence="2" type="ORF">B9Y64_05950</name>
</gene>
<evidence type="ECO:0000313" key="2">
    <source>
        <dbReference type="EMBL" id="PJL31132.1"/>
    </source>
</evidence>
<dbReference type="AlphaFoldDB" id="A0A2J0UCF9"/>
<feature type="chain" id="PRO_5014463298" evidence="1">
    <location>
        <begin position="18"/>
        <end position="144"/>
    </location>
</feature>
<name>A0A2J0UCF9_STEMA</name>
<dbReference type="OrthoDB" id="6047792at2"/>
<dbReference type="PROSITE" id="PS51257">
    <property type="entry name" value="PROKAR_LIPOPROTEIN"/>
    <property type="match status" value="1"/>
</dbReference>
<reference evidence="2 3" key="1">
    <citation type="journal article" date="2017" name="Front. Microbiol.">
        <title>Double-Face Meets the Bacterial World: The Opportunistic Pathogen Stenotrophomonas maltophilia.</title>
        <authorList>
            <person name="Lira F."/>
            <person name="Berg G."/>
            <person name="Martinez J.L."/>
        </authorList>
    </citation>
    <scope>NUCLEOTIDE SEQUENCE [LARGE SCALE GENOMIC DNA]</scope>
    <source>
        <strain evidence="2 3">EA1</strain>
    </source>
</reference>
<accession>A0A2J0UCF9</accession>
<sequence>MKICWMLSLIACTALQACTEAPSAVPLQHGQIGTAAELAAFGPTVPEPIHLRRDRVPPDLVDLIPLAEKWGIGDDVLRDEMQERATDAEKQAMADALKDRHERITAWLDTFPQGQPMSDEAAAFMYMQLGVAELGLWPQQGPPR</sequence>
<feature type="signal peptide" evidence="1">
    <location>
        <begin position="1"/>
        <end position="17"/>
    </location>
</feature>
<evidence type="ECO:0000256" key="1">
    <source>
        <dbReference type="SAM" id="SignalP"/>
    </source>
</evidence>
<dbReference type="RefSeq" id="WP_100439918.1">
    <property type="nucleotide sequence ID" value="NZ_CBCPIZ010000012.1"/>
</dbReference>
<proteinExistence type="predicted"/>
<comment type="caution">
    <text evidence="2">The sequence shown here is derived from an EMBL/GenBank/DDBJ whole genome shotgun (WGS) entry which is preliminary data.</text>
</comment>
<evidence type="ECO:0000313" key="3">
    <source>
        <dbReference type="Proteomes" id="UP000230167"/>
    </source>
</evidence>